<keyword evidence="3" id="KW-1185">Reference proteome</keyword>
<dbReference type="STRING" id="171383.AKJ31_08145"/>
<name>A0A0M0I1F0_9VIBR</name>
<protein>
    <recommendedName>
        <fullName evidence="4">GlyGly-CTERM sorting domain-containing protein</fullName>
    </recommendedName>
</protein>
<organism evidence="2 3">
    <name type="scientific">Vibrio hepatarius</name>
    <dbReference type="NCBI Taxonomy" id="171383"/>
    <lineage>
        <taxon>Bacteria</taxon>
        <taxon>Pseudomonadati</taxon>
        <taxon>Pseudomonadota</taxon>
        <taxon>Gammaproteobacteria</taxon>
        <taxon>Vibrionales</taxon>
        <taxon>Vibrionaceae</taxon>
        <taxon>Vibrio</taxon>
        <taxon>Vibrio oreintalis group</taxon>
    </lineage>
</organism>
<dbReference type="Pfam" id="PF11949">
    <property type="entry name" value="DUF3466"/>
    <property type="match status" value="1"/>
</dbReference>
<evidence type="ECO:0000313" key="3">
    <source>
        <dbReference type="Proteomes" id="UP000037530"/>
    </source>
</evidence>
<evidence type="ECO:0008006" key="4">
    <source>
        <dbReference type="Google" id="ProtNLM"/>
    </source>
</evidence>
<accession>A0A0M0I1F0</accession>
<dbReference type="Proteomes" id="UP000037530">
    <property type="component" value="Unassembled WGS sequence"/>
</dbReference>
<dbReference type="NCBIfam" id="TIGR03501">
    <property type="entry name" value="GlyGly_CTERM"/>
    <property type="match status" value="1"/>
</dbReference>
<gene>
    <name evidence="2" type="ORF">AKJ31_08145</name>
</gene>
<feature type="signal peptide" evidence="1">
    <location>
        <begin position="1"/>
        <end position="23"/>
    </location>
</feature>
<sequence>MSSKIFKISMIAATVAASFSASAAIYNVHMYGPVDSSSQTFGSAIQDSSEDCWGTVDCSTTHTSNHQIGYEEQRFLQGFEYRNEAPFLIENGYDYLDEGRDGFEDYCNRYLDYSDSLCEKWAYRQYNSGYAKELSGDFQNLTAYKEGNQETFSSNSIVINSFSDTDEFVGSYQVDSSERTRGFAGATTFTTNGVRTQAFAQLGSLTVGSVSTQSTNYSSDYTSKAAIWDGTSLTSIDWVGAAESSRSMPQGSARDIADIGVASTAYAVGYNANSDEIPVAAVFKVDLSGVLSGVTGVSTTLVSKYTDDDKYLNSLLTSVNDKGIAIGTAKYREANDGAYSNSLFYVPDVTASSLSSKSFSGDIFFKSANGKAGAINNNNEVVGAIDYERHRESNGGKPRAQRAFIAPLSSADAKAPLGNKAWYLDDLTNGIAANNQFRIIDATDINDAGVIAGTAYYCDGGYDSSAINASCSSGASLVAVKLVPINGATASDISARTVDQNKVERQGGSIGVWALTILALFGFRRK</sequence>
<reference evidence="3" key="1">
    <citation type="submission" date="2015-08" db="EMBL/GenBank/DDBJ databases">
        <title>Vibrio galatheae sp. nov., a novel member of the Vibrionaceae family isolated from the Solomon Islands.</title>
        <authorList>
            <person name="Giubergia S."/>
            <person name="Machado H."/>
            <person name="Mateiu R.V."/>
            <person name="Gram L."/>
        </authorList>
    </citation>
    <scope>NUCLEOTIDE SEQUENCE [LARGE SCALE GENOMIC DNA]</scope>
    <source>
        <strain evidence="3">DSM 19134</strain>
    </source>
</reference>
<dbReference type="AlphaFoldDB" id="A0A0M0I1F0"/>
<dbReference type="PATRIC" id="fig|171383.3.peg.1671"/>
<feature type="chain" id="PRO_5005600583" description="GlyGly-CTERM sorting domain-containing protein" evidence="1">
    <location>
        <begin position="24"/>
        <end position="526"/>
    </location>
</feature>
<evidence type="ECO:0000256" key="1">
    <source>
        <dbReference type="SAM" id="SignalP"/>
    </source>
</evidence>
<keyword evidence="1" id="KW-0732">Signal</keyword>
<proteinExistence type="predicted"/>
<evidence type="ECO:0000313" key="2">
    <source>
        <dbReference type="EMBL" id="KOO08141.1"/>
    </source>
</evidence>
<dbReference type="OrthoDB" id="6395565at2"/>
<dbReference type="InterPro" id="IPR020008">
    <property type="entry name" value="GlyGly_CTERM"/>
</dbReference>
<comment type="caution">
    <text evidence="2">The sequence shown here is derived from an EMBL/GenBank/DDBJ whole genome shotgun (WGS) entry which is preliminary data.</text>
</comment>
<dbReference type="RefSeq" id="WP_053408616.1">
    <property type="nucleotide sequence ID" value="NZ_DAIPHI010000124.1"/>
</dbReference>
<dbReference type="InterPro" id="IPR022562">
    <property type="entry name" value="DUF3466"/>
</dbReference>
<dbReference type="EMBL" id="LHPI01000005">
    <property type="protein sequence ID" value="KOO08141.1"/>
    <property type="molecule type" value="Genomic_DNA"/>
</dbReference>